<comment type="caution">
    <text evidence="15">The sequence shown here is derived from an EMBL/GenBank/DDBJ whole genome shotgun (WGS) entry which is preliminary data.</text>
</comment>
<evidence type="ECO:0000256" key="1">
    <source>
        <dbReference type="ARBA" id="ARBA00000085"/>
    </source>
</evidence>
<dbReference type="EMBL" id="JRPN01000014">
    <property type="protein sequence ID" value="KGT79077.1"/>
    <property type="molecule type" value="Genomic_DNA"/>
</dbReference>
<dbReference type="AlphaFoldDB" id="A0A0A3XXB4"/>
<dbReference type="InterPro" id="IPR003661">
    <property type="entry name" value="HisK_dim/P_dom"/>
</dbReference>
<feature type="domain" description="Histidine kinase" evidence="14">
    <location>
        <begin position="221"/>
        <end position="433"/>
    </location>
</feature>
<evidence type="ECO:0000259" key="14">
    <source>
        <dbReference type="PROSITE" id="PS50109"/>
    </source>
</evidence>
<feature type="transmembrane region" description="Helical" evidence="13">
    <location>
        <begin position="12"/>
        <end position="33"/>
    </location>
</feature>
<comment type="catalytic activity">
    <reaction evidence="1">
        <text>ATP + protein L-histidine = ADP + protein N-phospho-L-histidine.</text>
        <dbReference type="EC" id="2.7.13.3"/>
    </reaction>
</comment>
<dbReference type="EC" id="2.7.13.3" evidence="3"/>
<dbReference type="InterPro" id="IPR004358">
    <property type="entry name" value="Sig_transdc_His_kin-like_C"/>
</dbReference>
<dbReference type="Gene3D" id="3.30.565.10">
    <property type="entry name" value="Histidine kinase-like ATPase, C-terminal domain"/>
    <property type="match status" value="1"/>
</dbReference>
<dbReference type="PANTHER" id="PTHR45436">
    <property type="entry name" value="SENSOR HISTIDINE KINASE YKOH"/>
    <property type="match status" value="1"/>
</dbReference>
<dbReference type="Pfam" id="PF02518">
    <property type="entry name" value="HATPase_c"/>
    <property type="match status" value="1"/>
</dbReference>
<keyword evidence="12 13" id="KW-0472">Membrane</keyword>
<dbReference type="STRING" id="375.BKD09_RS36915"/>
<evidence type="ECO:0000313" key="16">
    <source>
        <dbReference type="Proteomes" id="UP000030377"/>
    </source>
</evidence>
<comment type="subcellular location">
    <subcellularLocation>
        <location evidence="2">Membrane</location>
        <topology evidence="2">Multi-pass membrane protein</topology>
    </subcellularLocation>
</comment>
<evidence type="ECO:0000313" key="15">
    <source>
        <dbReference type="EMBL" id="KGT79077.1"/>
    </source>
</evidence>
<dbReference type="Proteomes" id="UP000030377">
    <property type="component" value="Unassembled WGS sequence"/>
</dbReference>
<dbReference type="Pfam" id="PF00512">
    <property type="entry name" value="HisKA"/>
    <property type="match status" value="1"/>
</dbReference>
<evidence type="ECO:0000256" key="8">
    <source>
        <dbReference type="ARBA" id="ARBA00022777"/>
    </source>
</evidence>
<dbReference type="PRINTS" id="PR00344">
    <property type="entry name" value="BCTRLSENSOR"/>
</dbReference>
<dbReference type="GO" id="GO:0000155">
    <property type="term" value="F:phosphorelay sensor kinase activity"/>
    <property type="evidence" value="ECO:0007669"/>
    <property type="project" value="InterPro"/>
</dbReference>
<dbReference type="RefSeq" id="WP_028157031.1">
    <property type="nucleotide sequence ID" value="NZ_JANUDC010000001.1"/>
</dbReference>
<evidence type="ECO:0000256" key="7">
    <source>
        <dbReference type="ARBA" id="ARBA00022741"/>
    </source>
</evidence>
<dbReference type="PROSITE" id="PS50109">
    <property type="entry name" value="HIS_KIN"/>
    <property type="match status" value="1"/>
</dbReference>
<evidence type="ECO:0000256" key="6">
    <source>
        <dbReference type="ARBA" id="ARBA00022692"/>
    </source>
</evidence>
<keyword evidence="9" id="KW-0067">ATP-binding</keyword>
<dbReference type="SMART" id="SM00388">
    <property type="entry name" value="HisKA"/>
    <property type="match status" value="1"/>
</dbReference>
<evidence type="ECO:0000256" key="12">
    <source>
        <dbReference type="ARBA" id="ARBA00023136"/>
    </source>
</evidence>
<dbReference type="GO" id="GO:0005524">
    <property type="term" value="F:ATP binding"/>
    <property type="evidence" value="ECO:0007669"/>
    <property type="project" value="UniProtKB-KW"/>
</dbReference>
<dbReference type="InterPro" id="IPR003594">
    <property type="entry name" value="HATPase_dom"/>
</dbReference>
<dbReference type="InterPro" id="IPR005467">
    <property type="entry name" value="His_kinase_dom"/>
</dbReference>
<evidence type="ECO:0000256" key="11">
    <source>
        <dbReference type="ARBA" id="ARBA00023012"/>
    </source>
</evidence>
<dbReference type="InterPro" id="IPR036890">
    <property type="entry name" value="HATPase_C_sf"/>
</dbReference>
<dbReference type="Gene3D" id="1.10.287.130">
    <property type="match status" value="1"/>
</dbReference>
<gene>
    <name evidence="15" type="ORF">MA20_17165</name>
</gene>
<keyword evidence="11" id="KW-0902">Two-component regulatory system</keyword>
<evidence type="ECO:0000256" key="5">
    <source>
        <dbReference type="ARBA" id="ARBA00022679"/>
    </source>
</evidence>
<dbReference type="SUPFAM" id="SSF47384">
    <property type="entry name" value="Homodimeric domain of signal transducing histidine kinase"/>
    <property type="match status" value="1"/>
</dbReference>
<evidence type="ECO:0000256" key="4">
    <source>
        <dbReference type="ARBA" id="ARBA00022553"/>
    </source>
</evidence>
<keyword evidence="7" id="KW-0547">Nucleotide-binding</keyword>
<accession>A0A0A3XXB4</accession>
<evidence type="ECO:0000256" key="10">
    <source>
        <dbReference type="ARBA" id="ARBA00022989"/>
    </source>
</evidence>
<evidence type="ECO:0000256" key="2">
    <source>
        <dbReference type="ARBA" id="ARBA00004141"/>
    </source>
</evidence>
<keyword evidence="6 13" id="KW-0812">Transmembrane</keyword>
<keyword evidence="4" id="KW-0597">Phosphoprotein</keyword>
<keyword evidence="10 13" id="KW-1133">Transmembrane helix</keyword>
<dbReference type="InterPro" id="IPR050428">
    <property type="entry name" value="TCS_sensor_his_kinase"/>
</dbReference>
<evidence type="ECO:0000256" key="3">
    <source>
        <dbReference type="ARBA" id="ARBA00012438"/>
    </source>
</evidence>
<dbReference type="SMART" id="SM00387">
    <property type="entry name" value="HATPase_c"/>
    <property type="match status" value="1"/>
</dbReference>
<organism evidence="15 16">
    <name type="scientific">Bradyrhizobium japonicum</name>
    <dbReference type="NCBI Taxonomy" id="375"/>
    <lineage>
        <taxon>Bacteria</taxon>
        <taxon>Pseudomonadati</taxon>
        <taxon>Pseudomonadota</taxon>
        <taxon>Alphaproteobacteria</taxon>
        <taxon>Hyphomicrobiales</taxon>
        <taxon>Nitrobacteraceae</taxon>
        <taxon>Bradyrhizobium</taxon>
    </lineage>
</organism>
<dbReference type="CDD" id="cd00075">
    <property type="entry name" value="HATPase"/>
    <property type="match status" value="1"/>
</dbReference>
<evidence type="ECO:0000256" key="9">
    <source>
        <dbReference type="ARBA" id="ARBA00022840"/>
    </source>
</evidence>
<name>A0A0A3XXB4_BRAJP</name>
<proteinExistence type="predicted"/>
<keyword evidence="8 15" id="KW-0418">Kinase</keyword>
<reference evidence="15 16" key="1">
    <citation type="submission" date="2014-09" db="EMBL/GenBank/DDBJ databases">
        <title>Draft genome of Bradyrhizobium japonicum Is-34.</title>
        <authorList>
            <person name="Tsurumaru H."/>
            <person name="Yamakawa T."/>
            <person name="Hashimoto S."/>
            <person name="Okizaki K."/>
            <person name="Kanesaki Y."/>
            <person name="Yoshikawa H."/>
            <person name="Yajima S."/>
        </authorList>
    </citation>
    <scope>NUCLEOTIDE SEQUENCE [LARGE SCALE GENOMIC DNA]</scope>
    <source>
        <strain evidence="15 16">Is-34</strain>
    </source>
</reference>
<protein>
    <recommendedName>
        <fullName evidence="3">histidine kinase</fullName>
        <ecNumber evidence="3">2.7.13.3</ecNumber>
    </recommendedName>
</protein>
<sequence length="437" mass="47115">MNSLRKTIITRATLLLAAIGLLATATSFGLVAYEMNKFLDAQLQEIAVNVGPGDRKGAGPLLESEDEDQLVVRIWDRSGALVHRAGPPIDIPWQSVSGLSDVTADGQDWRVYRWSHAQHDIQIAQAWSARHEIALHAATGAALPLLLAIPLLWAVLGWSISRTMGGLQRLSAEIGQRSVDAQEPLRPVGVPAEVAPLIVAIDKLVDRHRSALEAQRRFVADAAHELRTPLAALQIQAENLIAADLSGQTRELADELRDGVRRASHLASQLLEMARTEGASIRKRDDIDLAALATSLLADFYPLADARNVQLAMTAETPCRFLGDRDAIGKLIAILLDNAIRYSGSGGAVELRVVNDGKICALEIVDDGPGIPEDAMPFIYDRFFRAAPQGVEGTGLGLAIARSTADRHGFRLMHQNRSGATGTVAHLRFDPTAVPTA</sequence>
<dbReference type="InterPro" id="IPR036097">
    <property type="entry name" value="HisK_dim/P_sf"/>
</dbReference>
<keyword evidence="5" id="KW-0808">Transferase</keyword>
<dbReference type="PANTHER" id="PTHR45436:SF14">
    <property type="entry name" value="SENSOR PROTEIN QSEC"/>
    <property type="match status" value="1"/>
</dbReference>
<dbReference type="GO" id="GO:0005886">
    <property type="term" value="C:plasma membrane"/>
    <property type="evidence" value="ECO:0007669"/>
    <property type="project" value="TreeGrafter"/>
</dbReference>
<dbReference type="CDD" id="cd00082">
    <property type="entry name" value="HisKA"/>
    <property type="match status" value="1"/>
</dbReference>
<dbReference type="SUPFAM" id="SSF55874">
    <property type="entry name" value="ATPase domain of HSP90 chaperone/DNA topoisomerase II/histidine kinase"/>
    <property type="match status" value="1"/>
</dbReference>
<evidence type="ECO:0000256" key="13">
    <source>
        <dbReference type="SAM" id="Phobius"/>
    </source>
</evidence>